<dbReference type="Gene3D" id="3.40.30.10">
    <property type="entry name" value="Glutaredoxin"/>
    <property type="match status" value="1"/>
</dbReference>
<dbReference type="OrthoDB" id="9762614at2"/>
<dbReference type="InterPro" id="IPR004879">
    <property type="entry name" value="Ssp411-like_TRX"/>
</dbReference>
<comment type="caution">
    <text evidence="2">The sequence shown here is derived from an EMBL/GenBank/DDBJ whole genome shotgun (WGS) entry which is preliminary data.</text>
</comment>
<organism evidence="2 3">
    <name type="scientific">Taibaiella soli</name>
    <dbReference type="NCBI Taxonomy" id="1649169"/>
    <lineage>
        <taxon>Bacteria</taxon>
        <taxon>Pseudomonadati</taxon>
        <taxon>Bacteroidota</taxon>
        <taxon>Chitinophagia</taxon>
        <taxon>Chitinophagales</taxon>
        <taxon>Chitinophagaceae</taxon>
        <taxon>Taibaiella</taxon>
    </lineage>
</organism>
<evidence type="ECO:0000313" key="2">
    <source>
        <dbReference type="EMBL" id="PZF73291.1"/>
    </source>
</evidence>
<keyword evidence="3" id="KW-1185">Reference proteome</keyword>
<dbReference type="PANTHER" id="PTHR42899">
    <property type="entry name" value="SPERMATOGENESIS-ASSOCIATED PROTEIN 20"/>
    <property type="match status" value="1"/>
</dbReference>
<dbReference type="PIRSF" id="PIRSF006402">
    <property type="entry name" value="UCP006402_thioredoxin"/>
    <property type="match status" value="1"/>
</dbReference>
<evidence type="ECO:0000313" key="3">
    <source>
        <dbReference type="Proteomes" id="UP000248745"/>
    </source>
</evidence>
<sequence length="747" mass="85617">MIERSFLFLFLFGKVSRLGRSGRRSLERCMFPKNGQMALSRPIILTSRLTFDVSQFTTDHSPLTNQRYLYPMSNRLKNEQSPYLLQHAHNPVDWYPWGDEAFERAKAENKPVIVSIGYAACHWCHVMERESFEDKTVAAYMNEHFICIKVDREEHPDVDHLYMDAVQAISGSGGWPLNAFVTPERIPFYGGTYFPPGPAYNRPSWSQVLQRMNEIWHQQPGEIKTQTTQMVQFLKQTAQTSMSSDKTADWNMDSCRKMVENLLQMADTEQGGFGRAPKFPGTMAISFLLEHYHFTKHEPSLKQALLSLDKMLEGGIYDQLGGGFARYATDNEWLIPHFEKMLYDNALLIVSLADAYALTKENRYKKIIEETVAFADRELWNGVGGYFSALDADSEGVEGKYYTWTWTEWVDALGGNDEVVAAYFGVSEEGNWEETNILSVVSTDETLAARFLLPLEEIQNRIASAKTKLFEFRKSKIRPATDDKTLLSWNALMNLALTKAGQVLENDVYKQKATAHMQWLLQTFVTPSGDLLHTWKDGIARISANLDDYAYLIQALLQLASVTGELRWIPEAKNWCDYVLTHFQHESGNFFYFTSDLQKDIPIRKLDLYDGATPSGNAVMAHNLLWLGLCTENHSWLEQSHFMMRQTVSTAMRYPYSFGNWCILAQRYTKDPKTVVCIGVKAGIHAAVLREYFTPNCYLIETVEENFEIPVLRDKYFQGENYIFVCTRQACLAPYKEPEAVLPLIRG</sequence>
<dbReference type="InterPro" id="IPR012341">
    <property type="entry name" value="6hp_glycosidase-like_sf"/>
</dbReference>
<dbReference type="InterPro" id="IPR024705">
    <property type="entry name" value="Ssp411"/>
</dbReference>
<accession>A0A2W2ADG4</accession>
<evidence type="ECO:0000259" key="1">
    <source>
        <dbReference type="Pfam" id="PF03190"/>
    </source>
</evidence>
<dbReference type="InterPro" id="IPR008928">
    <property type="entry name" value="6-hairpin_glycosidase_sf"/>
</dbReference>
<dbReference type="InterPro" id="IPR036249">
    <property type="entry name" value="Thioredoxin-like_sf"/>
</dbReference>
<dbReference type="EMBL" id="QKTW01000014">
    <property type="protein sequence ID" value="PZF73291.1"/>
    <property type="molecule type" value="Genomic_DNA"/>
</dbReference>
<feature type="domain" description="Spermatogenesis-associated protein 20-like TRX" evidence="1">
    <location>
        <begin position="74"/>
        <end position="234"/>
    </location>
</feature>
<name>A0A2W2ADG4_9BACT</name>
<reference evidence="2 3" key="1">
    <citation type="submission" date="2018-06" db="EMBL/GenBank/DDBJ databases">
        <title>Mucibacter soli gen. nov., sp. nov., a new member of the family Chitinophagaceae producing mucin.</title>
        <authorList>
            <person name="Kim M.-K."/>
            <person name="Park S."/>
            <person name="Kim T.-S."/>
            <person name="Joung Y."/>
            <person name="Han J.-H."/>
            <person name="Kim S.B."/>
        </authorList>
    </citation>
    <scope>NUCLEOTIDE SEQUENCE [LARGE SCALE GENOMIC DNA]</scope>
    <source>
        <strain evidence="2 3">R1-15</strain>
    </source>
</reference>
<dbReference type="CDD" id="cd02955">
    <property type="entry name" value="SSP411"/>
    <property type="match status" value="1"/>
</dbReference>
<dbReference type="Gene3D" id="1.50.10.10">
    <property type="match status" value="1"/>
</dbReference>
<dbReference type="AlphaFoldDB" id="A0A2W2ADG4"/>
<dbReference type="GO" id="GO:0005975">
    <property type="term" value="P:carbohydrate metabolic process"/>
    <property type="evidence" value="ECO:0007669"/>
    <property type="project" value="InterPro"/>
</dbReference>
<gene>
    <name evidence="2" type="ORF">DN068_08970</name>
</gene>
<dbReference type="SUPFAM" id="SSF52833">
    <property type="entry name" value="Thioredoxin-like"/>
    <property type="match status" value="1"/>
</dbReference>
<dbReference type="SUPFAM" id="SSF48208">
    <property type="entry name" value="Six-hairpin glycosidases"/>
    <property type="match status" value="1"/>
</dbReference>
<proteinExistence type="predicted"/>
<protein>
    <submittedName>
        <fullName evidence="2">Thioredoxin domain-containing protein</fullName>
    </submittedName>
</protein>
<dbReference type="Proteomes" id="UP000248745">
    <property type="component" value="Unassembled WGS sequence"/>
</dbReference>
<dbReference type="Pfam" id="PF03190">
    <property type="entry name" value="Thioredox_DsbH"/>
    <property type="match status" value="1"/>
</dbReference>
<dbReference type="PANTHER" id="PTHR42899:SF1">
    <property type="entry name" value="SPERMATOGENESIS-ASSOCIATED PROTEIN 20"/>
    <property type="match status" value="1"/>
</dbReference>